<sequence>MTTGKTNNTSIANKIKNINKSRFQFNIKFGRHLTSSMLAGLMVSSLVTTGHALDRLAGKDRFTTAVEISKHLNSENKPIVLANARSYVDALSGGSLASASQGRILLVEKDTMPGQTMDEIARNKPSKIYILGGYSSVSLDIENDLKTRGYEIVRISGQDRYETSQKVVDEIIEKYGAEGLCLVANQMDAISACAYCGGKKPILLINKSLANDNISSKYGEMYKFAIGGRDSISQDLYDRLGLKMRIAGRDRYDTAIQISKLIDGDKVYIASGQNIIDALSLGPLAYQDGAGIVLTKKSGMDRSYESYINKKYKDIKLVGGQKWVPDKLFEPQASGDRDRKPNPNTIPTNRSSFEYWDYYNHYDKTLVYSQDQIQEINKRNISRSKYLNKLEDIKGQYGLIAKRTVIREGPGIMDSSNSQDQGALTGLFPWDEVVIVGYNSDKTWAKVYCVDYLGWIPTRNIMKVTKEEFLSNRKLEFATYINRQKNIDGYTIDMGTRMPIVSEDSSRFKLAMPLAGEFYKTTTIDLDKSELVKSYLAFSQANIIKQALKFEGEKYGWGHSNNTRDCSGFIRDIYRSFGIIIPRDAGQQAKDIVGKNIDFSPYTTRVSKEGFLLKQKPGICMYMQGHVMMYLGRDGNFRPNMIHQYGYAFVNGKKTGVFRNEINDVAKLVTSSSAFIDYVTSGRDFTSLSN</sequence>
<keyword evidence="4" id="KW-0788">Thiol protease</keyword>
<dbReference type="GeneID" id="84801086"/>
<dbReference type="EMBL" id="ADGQ01000062">
    <property type="protein sequence ID" value="EFM64296.1"/>
    <property type="molecule type" value="Genomic_DNA"/>
</dbReference>
<dbReference type="PANTHER" id="PTHR30032">
    <property type="entry name" value="N-ACETYLMURAMOYL-L-ALANINE AMIDASE-RELATED"/>
    <property type="match status" value="1"/>
</dbReference>
<accession>E0E484</accession>
<dbReference type="Gene3D" id="3.40.50.12090">
    <property type="match status" value="2"/>
</dbReference>
<proteinExistence type="inferred from homology"/>
<dbReference type="Pfam" id="PF00877">
    <property type="entry name" value="NLPC_P60"/>
    <property type="match status" value="1"/>
</dbReference>
<name>E0E484_9FIRM</name>
<dbReference type="InterPro" id="IPR038765">
    <property type="entry name" value="Papain-like_cys_pep_sf"/>
</dbReference>
<dbReference type="eggNOG" id="COG2247">
    <property type="taxonomic scope" value="Bacteria"/>
</dbReference>
<dbReference type="Gene3D" id="3.90.1720.10">
    <property type="entry name" value="endopeptidase domain like (from Nostoc punctiforme)"/>
    <property type="match status" value="1"/>
</dbReference>
<evidence type="ECO:0000259" key="5">
    <source>
        <dbReference type="PROSITE" id="PS51935"/>
    </source>
</evidence>
<comment type="similarity">
    <text evidence="1">Belongs to the peptidase C40 family.</text>
</comment>
<evidence type="ECO:0000313" key="7">
    <source>
        <dbReference type="Proteomes" id="UP000003244"/>
    </source>
</evidence>
<evidence type="ECO:0000256" key="3">
    <source>
        <dbReference type="ARBA" id="ARBA00022801"/>
    </source>
</evidence>
<dbReference type="Pfam" id="PF04122">
    <property type="entry name" value="CW_binding_2"/>
    <property type="match status" value="3"/>
</dbReference>
<dbReference type="InterPro" id="IPR007253">
    <property type="entry name" value="Cell_wall-bd_2"/>
</dbReference>
<dbReference type="InterPro" id="IPR000064">
    <property type="entry name" value="NLP_P60_dom"/>
</dbReference>
<comment type="caution">
    <text evidence="6">The sequence shown here is derived from an EMBL/GenBank/DDBJ whole genome shotgun (WGS) entry which is preliminary data.</text>
</comment>
<dbReference type="Proteomes" id="UP000003244">
    <property type="component" value="Unassembled WGS sequence"/>
</dbReference>
<evidence type="ECO:0000256" key="1">
    <source>
        <dbReference type="ARBA" id="ARBA00007074"/>
    </source>
</evidence>
<gene>
    <name evidence="6" type="ORF">HMPREF0634_0129</name>
</gene>
<keyword evidence="3" id="KW-0378">Hydrolase</keyword>
<protein>
    <submittedName>
        <fullName evidence="6">NlpC/P60 family protein</fullName>
    </submittedName>
</protein>
<evidence type="ECO:0000256" key="2">
    <source>
        <dbReference type="ARBA" id="ARBA00022670"/>
    </source>
</evidence>
<dbReference type="GO" id="GO:0006508">
    <property type="term" value="P:proteolysis"/>
    <property type="evidence" value="ECO:0007669"/>
    <property type="project" value="UniProtKB-KW"/>
</dbReference>
<dbReference type="PANTHER" id="PTHR30032:SF8">
    <property type="entry name" value="GERMINATION-SPECIFIC N-ACETYLMURAMOYL-L-ALANINE AMIDASE"/>
    <property type="match status" value="1"/>
</dbReference>
<dbReference type="AlphaFoldDB" id="E0E484"/>
<reference evidence="6 7" key="1">
    <citation type="submission" date="2010-08" db="EMBL/GenBank/DDBJ databases">
        <authorList>
            <person name="Harkins D.M."/>
            <person name="Madupu R."/>
            <person name="Durkin A.S."/>
            <person name="Torralba M."/>
            <person name="Methe B."/>
            <person name="Sutton G.G."/>
            <person name="Nelson K.E."/>
        </authorList>
    </citation>
    <scope>NUCLEOTIDE SEQUENCE [LARGE SCALE GENOMIC DNA]</scope>
    <source>
        <strain evidence="6 7">DSM 17678</strain>
    </source>
</reference>
<evidence type="ECO:0000256" key="4">
    <source>
        <dbReference type="ARBA" id="ARBA00022807"/>
    </source>
</evidence>
<feature type="domain" description="NlpC/P60" evidence="5">
    <location>
        <begin position="537"/>
        <end position="669"/>
    </location>
</feature>
<dbReference type="PROSITE" id="PS51935">
    <property type="entry name" value="NLPC_P60"/>
    <property type="match status" value="1"/>
</dbReference>
<dbReference type="STRING" id="596315.HMPREF0634_0129"/>
<evidence type="ECO:0000313" key="6">
    <source>
        <dbReference type="EMBL" id="EFM64296.1"/>
    </source>
</evidence>
<dbReference type="RefSeq" id="WP_007790287.1">
    <property type="nucleotide sequence ID" value="NZ_ADGQ01000062.1"/>
</dbReference>
<keyword evidence="7" id="KW-1185">Reference proteome</keyword>
<dbReference type="eggNOG" id="COG0791">
    <property type="taxonomic scope" value="Bacteria"/>
</dbReference>
<dbReference type="OrthoDB" id="9808890at2"/>
<dbReference type="SUPFAM" id="SSF54001">
    <property type="entry name" value="Cysteine proteinases"/>
    <property type="match status" value="1"/>
</dbReference>
<keyword evidence="2" id="KW-0645">Protease</keyword>
<dbReference type="GO" id="GO:0008234">
    <property type="term" value="F:cysteine-type peptidase activity"/>
    <property type="evidence" value="ECO:0007669"/>
    <property type="project" value="UniProtKB-KW"/>
</dbReference>
<dbReference type="InterPro" id="IPR051922">
    <property type="entry name" value="Bact_Sporulation_Assoc"/>
</dbReference>
<organism evidence="6 7">
    <name type="scientific">Peptostreptococcus stomatis DSM 17678</name>
    <dbReference type="NCBI Taxonomy" id="596315"/>
    <lineage>
        <taxon>Bacteria</taxon>
        <taxon>Bacillati</taxon>
        <taxon>Bacillota</taxon>
        <taxon>Clostridia</taxon>
        <taxon>Peptostreptococcales</taxon>
        <taxon>Peptostreptococcaceae</taxon>
        <taxon>Peptostreptococcus</taxon>
    </lineage>
</organism>